<sequence length="425" mass="49614">MTSFHFPQFEHEPFFRYFDRLVEFTAQYDHYFETWELCHIVYSGINNETWAIFNSLNGENFDYLRYDDNWEVFRYIAYETCQSDLNTPPLQSNVESNLEKLMSQFIDSQNQKSDELANAMTQLRLSCESIQETVTTQLENHVHISKEMDNLEHHMGHILIENDDCADSYVVTDNSQIDPEVVNVDEFCTINDFNDDSTFEEFNRKIVFNDDHLVDNSEDALNIDKSLSDDKSAPNDTVSNIFIPTREGDAFFDDDDDCFESFELIDHSPPIVEVTPIIIEDELKTSNEIVDSCSRDTILDYMGVSVIFEDNDNGVYDTKLNDDCPSKECFIAPLTLNTSCLVYPPLFDQSLPHLNDEPKRDLELISDYRDPRKFLICRYVPILYVLNHIINHFYCHFAEFCARLFDRLLRALSCSAFSLLIWFLS</sequence>
<dbReference type="EMBL" id="JBDFQZ010000006">
    <property type="protein sequence ID" value="KAK9715088.1"/>
    <property type="molecule type" value="Genomic_DNA"/>
</dbReference>
<proteinExistence type="predicted"/>
<evidence type="ECO:0000313" key="1">
    <source>
        <dbReference type="EMBL" id="KAK9715088.1"/>
    </source>
</evidence>
<reference evidence="1" key="1">
    <citation type="submission" date="2024-03" db="EMBL/GenBank/DDBJ databases">
        <title>WGS assembly of Saponaria officinalis var. Norfolk2.</title>
        <authorList>
            <person name="Jenkins J."/>
            <person name="Shu S."/>
            <person name="Grimwood J."/>
            <person name="Barry K."/>
            <person name="Goodstein D."/>
            <person name="Schmutz J."/>
            <person name="Leebens-Mack J."/>
            <person name="Osbourn A."/>
        </authorList>
    </citation>
    <scope>NUCLEOTIDE SEQUENCE [LARGE SCALE GENOMIC DNA]</scope>
    <source>
        <strain evidence="1">JIC</strain>
    </source>
</reference>
<name>A0AAW1KAE4_SAPOF</name>
<comment type="caution">
    <text evidence="1">The sequence shown here is derived from an EMBL/GenBank/DDBJ whole genome shotgun (WGS) entry which is preliminary data.</text>
</comment>
<protein>
    <submittedName>
        <fullName evidence="1">Uncharacterized protein</fullName>
    </submittedName>
</protein>
<dbReference type="AlphaFoldDB" id="A0AAW1KAE4"/>
<keyword evidence="2" id="KW-1185">Reference proteome</keyword>
<dbReference type="Proteomes" id="UP001443914">
    <property type="component" value="Unassembled WGS sequence"/>
</dbReference>
<gene>
    <name evidence="1" type="ORF">RND81_06G142800</name>
</gene>
<evidence type="ECO:0000313" key="2">
    <source>
        <dbReference type="Proteomes" id="UP001443914"/>
    </source>
</evidence>
<organism evidence="1 2">
    <name type="scientific">Saponaria officinalis</name>
    <name type="common">Common soapwort</name>
    <name type="synonym">Lychnis saponaria</name>
    <dbReference type="NCBI Taxonomy" id="3572"/>
    <lineage>
        <taxon>Eukaryota</taxon>
        <taxon>Viridiplantae</taxon>
        <taxon>Streptophyta</taxon>
        <taxon>Embryophyta</taxon>
        <taxon>Tracheophyta</taxon>
        <taxon>Spermatophyta</taxon>
        <taxon>Magnoliopsida</taxon>
        <taxon>eudicotyledons</taxon>
        <taxon>Gunneridae</taxon>
        <taxon>Pentapetalae</taxon>
        <taxon>Caryophyllales</taxon>
        <taxon>Caryophyllaceae</taxon>
        <taxon>Caryophylleae</taxon>
        <taxon>Saponaria</taxon>
    </lineage>
</organism>
<accession>A0AAW1KAE4</accession>